<dbReference type="Proteomes" id="UP000812966">
    <property type="component" value="Unassembled WGS sequence"/>
</dbReference>
<reference evidence="1" key="1">
    <citation type="submission" date="2020-04" db="EMBL/GenBank/DDBJ databases">
        <title>Analysis of mating type loci in Filobasidium floriforme.</title>
        <authorList>
            <person name="Nowrousian M."/>
        </authorList>
    </citation>
    <scope>NUCLEOTIDE SEQUENCE</scope>
    <source>
        <strain evidence="1">CBS 6242</strain>
    </source>
</reference>
<comment type="caution">
    <text evidence="1">The sequence shown here is derived from an EMBL/GenBank/DDBJ whole genome shotgun (WGS) entry which is preliminary data.</text>
</comment>
<protein>
    <submittedName>
        <fullName evidence="1">Uncharacterized protein</fullName>
    </submittedName>
</protein>
<evidence type="ECO:0000313" key="1">
    <source>
        <dbReference type="EMBL" id="KAG7530714.1"/>
    </source>
</evidence>
<organism evidence="1 2">
    <name type="scientific">Filobasidium floriforme</name>
    <dbReference type="NCBI Taxonomy" id="5210"/>
    <lineage>
        <taxon>Eukaryota</taxon>
        <taxon>Fungi</taxon>
        <taxon>Dikarya</taxon>
        <taxon>Basidiomycota</taxon>
        <taxon>Agaricomycotina</taxon>
        <taxon>Tremellomycetes</taxon>
        <taxon>Filobasidiales</taxon>
        <taxon>Filobasidiaceae</taxon>
        <taxon>Filobasidium</taxon>
    </lineage>
</organism>
<evidence type="ECO:0000313" key="2">
    <source>
        <dbReference type="Proteomes" id="UP000812966"/>
    </source>
</evidence>
<proteinExistence type="predicted"/>
<sequence>MSVNSTMNALANILKPEAGPMDIETLQKTEGQKEEETKAYEARIEATKVPTPDELAARAAEVTARMTDFNCDFHPDERAKFEMRQVSFKLFNALVLSLPEKIDQEDPVWQRKTKEFLRTLYWPILEVRLGRSKIHHPFSLLPCHRREVMYSVGVSCKSTSQR</sequence>
<gene>
    <name evidence="1" type="ORF">FFLO_04822</name>
</gene>
<accession>A0A8K0NPH9</accession>
<name>A0A8K0NPH9_9TREE</name>
<keyword evidence="2" id="KW-1185">Reference proteome</keyword>
<dbReference type="EMBL" id="JABELV010000110">
    <property type="protein sequence ID" value="KAG7530714.1"/>
    <property type="molecule type" value="Genomic_DNA"/>
</dbReference>
<dbReference type="AlphaFoldDB" id="A0A8K0NPH9"/>